<dbReference type="SUPFAM" id="SSF56112">
    <property type="entry name" value="Protein kinase-like (PK-like)"/>
    <property type="match status" value="1"/>
</dbReference>
<keyword evidence="7 13" id="KW-1133">Transmembrane helix</keyword>
<evidence type="ECO:0000256" key="2">
    <source>
        <dbReference type="ARBA" id="ARBA00012513"/>
    </source>
</evidence>
<keyword evidence="4 13" id="KW-0812">Transmembrane</keyword>
<dbReference type="GO" id="GO:0005524">
    <property type="term" value="F:ATP binding"/>
    <property type="evidence" value="ECO:0007669"/>
    <property type="project" value="UniProtKB-UniRule"/>
</dbReference>
<dbReference type="EMBL" id="KK785845">
    <property type="protein sequence ID" value="KDO40731.1"/>
    <property type="molecule type" value="Genomic_DNA"/>
</dbReference>
<evidence type="ECO:0000256" key="7">
    <source>
        <dbReference type="ARBA" id="ARBA00022989"/>
    </source>
</evidence>
<dbReference type="Pfam" id="PF07714">
    <property type="entry name" value="PK_Tyr_Ser-Thr"/>
    <property type="match status" value="1"/>
</dbReference>
<evidence type="ECO:0000256" key="10">
    <source>
        <dbReference type="ARBA" id="ARBA00047899"/>
    </source>
</evidence>
<dbReference type="Proteomes" id="UP000027120">
    <property type="component" value="Unassembled WGS sequence"/>
</dbReference>
<name>A0A067DQ72_CITSI</name>
<comment type="subcellular location">
    <subcellularLocation>
        <location evidence="1">Membrane</location>
        <topology evidence="1">Single-pass membrane protein</topology>
    </subcellularLocation>
</comment>
<dbReference type="Gene3D" id="3.80.10.10">
    <property type="entry name" value="Ribonuclease Inhibitor"/>
    <property type="match status" value="1"/>
</dbReference>
<dbReference type="PANTHER" id="PTHR45631">
    <property type="entry name" value="OS07G0107800 PROTEIN-RELATED"/>
    <property type="match status" value="1"/>
</dbReference>
<feature type="transmembrane region" description="Helical" evidence="13">
    <location>
        <begin position="276"/>
        <end position="298"/>
    </location>
</feature>
<keyword evidence="12" id="KW-0067">ATP-binding</keyword>
<keyword evidence="6" id="KW-0677">Repeat</keyword>
<keyword evidence="9" id="KW-0675">Receptor</keyword>
<evidence type="ECO:0000256" key="6">
    <source>
        <dbReference type="ARBA" id="ARBA00022737"/>
    </source>
</evidence>
<evidence type="ECO:0000313" key="15">
    <source>
        <dbReference type="EMBL" id="KDO40731.1"/>
    </source>
</evidence>
<evidence type="ECO:0000256" key="11">
    <source>
        <dbReference type="ARBA" id="ARBA00048679"/>
    </source>
</evidence>
<keyword evidence="12" id="KW-0547">Nucleotide-binding</keyword>
<comment type="catalytic activity">
    <reaction evidence="10">
        <text>L-threonyl-[protein] + ATP = O-phospho-L-threonyl-[protein] + ADP + H(+)</text>
        <dbReference type="Rhea" id="RHEA:46608"/>
        <dbReference type="Rhea" id="RHEA-COMP:11060"/>
        <dbReference type="Rhea" id="RHEA-COMP:11605"/>
        <dbReference type="ChEBI" id="CHEBI:15378"/>
        <dbReference type="ChEBI" id="CHEBI:30013"/>
        <dbReference type="ChEBI" id="CHEBI:30616"/>
        <dbReference type="ChEBI" id="CHEBI:61977"/>
        <dbReference type="ChEBI" id="CHEBI:456216"/>
        <dbReference type="EC" id="2.7.11.1"/>
    </reaction>
</comment>
<dbReference type="InterPro" id="IPR000719">
    <property type="entry name" value="Prot_kinase_dom"/>
</dbReference>
<dbReference type="FunFam" id="3.30.200.20:FF:000394">
    <property type="entry name" value="Leucine-rich repeat receptor-like protein kinase"/>
    <property type="match status" value="1"/>
</dbReference>
<dbReference type="InterPro" id="IPR001611">
    <property type="entry name" value="Leu-rich_rpt"/>
</dbReference>
<keyword evidence="5" id="KW-0732">Signal</keyword>
<reference evidence="15 16" key="1">
    <citation type="submission" date="2014-04" db="EMBL/GenBank/DDBJ databases">
        <authorList>
            <consortium name="International Citrus Genome Consortium"/>
            <person name="Gmitter F."/>
            <person name="Chen C."/>
            <person name="Farmerie W."/>
            <person name="Harkins T."/>
            <person name="Desany B."/>
            <person name="Mohiuddin M."/>
            <person name="Kodira C."/>
            <person name="Borodovsky M."/>
            <person name="Lomsadze A."/>
            <person name="Burns P."/>
            <person name="Jenkins J."/>
            <person name="Prochnik S."/>
            <person name="Shu S."/>
            <person name="Chapman J."/>
            <person name="Pitluck S."/>
            <person name="Schmutz J."/>
            <person name="Rokhsar D."/>
        </authorList>
    </citation>
    <scope>NUCLEOTIDE SEQUENCE</scope>
</reference>
<evidence type="ECO:0000256" key="13">
    <source>
        <dbReference type="SAM" id="Phobius"/>
    </source>
</evidence>
<dbReference type="GO" id="GO:0016020">
    <property type="term" value="C:membrane"/>
    <property type="evidence" value="ECO:0007669"/>
    <property type="project" value="UniProtKB-SubCell"/>
</dbReference>
<dbReference type="InterPro" id="IPR032675">
    <property type="entry name" value="LRR_dom_sf"/>
</dbReference>
<dbReference type="Gene3D" id="3.30.200.20">
    <property type="entry name" value="Phosphorylase Kinase, domain 1"/>
    <property type="match status" value="1"/>
</dbReference>
<feature type="domain" description="Protein kinase" evidence="14">
    <location>
        <begin position="329"/>
        <end position="588"/>
    </location>
</feature>
<keyword evidence="16" id="KW-1185">Reference proteome</keyword>
<dbReference type="FunFam" id="3.80.10.10:FF:000129">
    <property type="entry name" value="Leucine-rich repeat receptor-like kinase"/>
    <property type="match status" value="1"/>
</dbReference>
<protein>
    <recommendedName>
        <fullName evidence="2">non-specific serine/threonine protein kinase</fullName>
        <ecNumber evidence="2">2.7.11.1</ecNumber>
    </recommendedName>
</protein>
<comment type="catalytic activity">
    <reaction evidence="11">
        <text>L-seryl-[protein] + ATP = O-phospho-L-seryl-[protein] + ADP + H(+)</text>
        <dbReference type="Rhea" id="RHEA:17989"/>
        <dbReference type="Rhea" id="RHEA-COMP:9863"/>
        <dbReference type="Rhea" id="RHEA-COMP:11604"/>
        <dbReference type="ChEBI" id="CHEBI:15378"/>
        <dbReference type="ChEBI" id="CHEBI:29999"/>
        <dbReference type="ChEBI" id="CHEBI:30616"/>
        <dbReference type="ChEBI" id="CHEBI:83421"/>
        <dbReference type="ChEBI" id="CHEBI:456216"/>
        <dbReference type="EC" id="2.7.11.1"/>
    </reaction>
</comment>
<dbReference type="EC" id="2.7.11.1" evidence="2"/>
<keyword evidence="3" id="KW-0433">Leucine-rich repeat</keyword>
<dbReference type="PROSITE" id="PS00107">
    <property type="entry name" value="PROTEIN_KINASE_ATP"/>
    <property type="match status" value="1"/>
</dbReference>
<dbReference type="InterPro" id="IPR024788">
    <property type="entry name" value="Malectin-like_Carb-bd_dom"/>
</dbReference>
<evidence type="ECO:0000259" key="14">
    <source>
        <dbReference type="PROSITE" id="PS50011"/>
    </source>
</evidence>
<evidence type="ECO:0000256" key="12">
    <source>
        <dbReference type="PROSITE-ProRule" id="PRU10141"/>
    </source>
</evidence>
<feature type="binding site" evidence="12">
    <location>
        <position position="356"/>
    </location>
    <ligand>
        <name>ATP</name>
        <dbReference type="ChEBI" id="CHEBI:30616"/>
    </ligand>
</feature>
<dbReference type="PANTHER" id="PTHR45631:SF197">
    <property type="entry name" value="TYROSINE KINASE FAMILY PROTEIN"/>
    <property type="match status" value="1"/>
</dbReference>
<evidence type="ECO:0000256" key="3">
    <source>
        <dbReference type="ARBA" id="ARBA00022614"/>
    </source>
</evidence>
<accession>A0A067DQ72</accession>
<evidence type="ECO:0000256" key="4">
    <source>
        <dbReference type="ARBA" id="ARBA00022692"/>
    </source>
</evidence>
<evidence type="ECO:0000256" key="8">
    <source>
        <dbReference type="ARBA" id="ARBA00023136"/>
    </source>
</evidence>
<organism evidence="15 16">
    <name type="scientific">Citrus sinensis</name>
    <name type="common">Sweet orange</name>
    <name type="synonym">Citrus aurantium var. sinensis</name>
    <dbReference type="NCBI Taxonomy" id="2711"/>
    <lineage>
        <taxon>Eukaryota</taxon>
        <taxon>Viridiplantae</taxon>
        <taxon>Streptophyta</taxon>
        <taxon>Embryophyta</taxon>
        <taxon>Tracheophyta</taxon>
        <taxon>Spermatophyta</taxon>
        <taxon>Magnoliopsida</taxon>
        <taxon>eudicotyledons</taxon>
        <taxon>Gunneridae</taxon>
        <taxon>Pentapetalae</taxon>
        <taxon>rosids</taxon>
        <taxon>malvids</taxon>
        <taxon>Sapindales</taxon>
        <taxon>Rutaceae</taxon>
        <taxon>Aurantioideae</taxon>
        <taxon>Citrus</taxon>
    </lineage>
</organism>
<dbReference type="Gene3D" id="1.10.510.10">
    <property type="entry name" value="Transferase(Phosphotransferase) domain 1"/>
    <property type="match status" value="1"/>
</dbReference>
<gene>
    <name evidence="15" type="ORF">CISIN_1g0049352mg</name>
</gene>
<dbReference type="Pfam" id="PF12819">
    <property type="entry name" value="Malectin_like"/>
    <property type="match status" value="1"/>
</dbReference>
<evidence type="ECO:0000256" key="9">
    <source>
        <dbReference type="ARBA" id="ARBA00023170"/>
    </source>
</evidence>
<dbReference type="PROSITE" id="PS50011">
    <property type="entry name" value="PROTEIN_KINASE_DOM"/>
    <property type="match status" value="1"/>
</dbReference>
<keyword evidence="8 13" id="KW-0472">Membrane</keyword>
<evidence type="ECO:0000256" key="5">
    <source>
        <dbReference type="ARBA" id="ARBA00022729"/>
    </source>
</evidence>
<dbReference type="GO" id="GO:0004672">
    <property type="term" value="F:protein kinase activity"/>
    <property type="evidence" value="ECO:0007669"/>
    <property type="project" value="InterPro"/>
</dbReference>
<dbReference type="InterPro" id="IPR011009">
    <property type="entry name" value="Kinase-like_dom_sf"/>
</dbReference>
<dbReference type="InterPro" id="IPR017441">
    <property type="entry name" value="Protein_kinase_ATP_BS"/>
</dbReference>
<feature type="non-terminal residue" evidence="15">
    <location>
        <position position="1"/>
    </location>
</feature>
<dbReference type="InterPro" id="IPR001245">
    <property type="entry name" value="Ser-Thr/Tyr_kinase_cat_dom"/>
</dbReference>
<evidence type="ECO:0000256" key="1">
    <source>
        <dbReference type="ARBA" id="ARBA00004167"/>
    </source>
</evidence>
<evidence type="ECO:0000313" key="16">
    <source>
        <dbReference type="Proteomes" id="UP000027120"/>
    </source>
</evidence>
<proteinExistence type="predicted"/>
<dbReference type="SUPFAM" id="SSF52058">
    <property type="entry name" value="L domain-like"/>
    <property type="match status" value="1"/>
</dbReference>
<dbReference type="AlphaFoldDB" id="A0A067DQ72"/>
<sequence length="624" mass="69660">YPDDIYDRIWLPNSLPNSEPINTTSDIISMNDYQGPSTVMQTAVIPTNGSNSLQLSWEPNDPKFLYYAYLYFSEFENVQANNQTREIIIYINGIDWFGPFSPLHFAANTIYSTWPILTAEKIEFSINTTESSTLPPILNAYEIYRAKEFLQFLTNQQDAYLWQGLNCSYPEYDPPRITSLNLSSSGIAGDIAPYISTLTSIQILDLSNNNLTGPVPDFLSQLPFLTELNLKGTIPNGLIEKQKNGLLSLSVEGNPDLCPEASCTADESNGSRDNKFVVPVVASVVSLCVLVTAMAILWSLRRRMQVAKNGSFELKNQRFSYSNVLRITNNFERVLGNGGFGTVYHGYLDGTEVAVKMLSPSSAQGYKQFQAEVELLMRIHHKNLTTLVGYCDEGTNRGLIYEFMANGNLQALLLGEEADILSWEGRLRIAIEAAKVHRDVKSTNILLSGKFQAKIADFGLSRTFPVEGSGTHVTTTIAGTPGYLDPEYYISNRLTEKSDVYNFGVVLLEIITSKSVIERTHERIHITQWVSFMLGKGDIESIVDPRLHEDFDINSVWKTVEIAMACVSQTSTKRPTMNQVVMELNESLAIETARLKAAGKEYESKDSIESISVNQHSELSPLAR</sequence>
<dbReference type="SMART" id="SM00220">
    <property type="entry name" value="S_TKc"/>
    <property type="match status" value="1"/>
</dbReference>
<dbReference type="Pfam" id="PF13855">
    <property type="entry name" value="LRR_8"/>
    <property type="match status" value="1"/>
</dbReference>